<evidence type="ECO:0000313" key="1">
    <source>
        <dbReference type="EMBL" id="GFY72269.1"/>
    </source>
</evidence>
<proteinExistence type="predicted"/>
<reference evidence="1" key="1">
    <citation type="submission" date="2020-08" db="EMBL/GenBank/DDBJ databases">
        <title>Multicomponent nature underlies the extraordinary mechanical properties of spider dragline silk.</title>
        <authorList>
            <person name="Kono N."/>
            <person name="Nakamura H."/>
            <person name="Mori M."/>
            <person name="Yoshida Y."/>
            <person name="Ohtoshi R."/>
            <person name="Malay A.D."/>
            <person name="Moran D.A.P."/>
            <person name="Tomita M."/>
            <person name="Numata K."/>
            <person name="Arakawa K."/>
        </authorList>
    </citation>
    <scope>NUCLEOTIDE SEQUENCE</scope>
</reference>
<keyword evidence="2" id="KW-1185">Reference proteome</keyword>
<gene>
    <name evidence="1" type="ORF">TNIN_254491</name>
</gene>
<dbReference type="Proteomes" id="UP000886998">
    <property type="component" value="Unassembled WGS sequence"/>
</dbReference>
<protein>
    <submittedName>
        <fullName evidence="1">Uncharacterized protein</fullName>
    </submittedName>
</protein>
<comment type="caution">
    <text evidence="1">The sequence shown here is derived from an EMBL/GenBank/DDBJ whole genome shotgun (WGS) entry which is preliminary data.</text>
</comment>
<sequence length="80" mass="9324">MIYERSPEDILVEKLWWICDRAFGNNGQVGLAYLDSRQSSSKCVAKLEIILFYMQKTSGVQNWEYRHDNIPIHTSKSVKS</sequence>
<organism evidence="1 2">
    <name type="scientific">Trichonephila inaurata madagascariensis</name>
    <dbReference type="NCBI Taxonomy" id="2747483"/>
    <lineage>
        <taxon>Eukaryota</taxon>
        <taxon>Metazoa</taxon>
        <taxon>Ecdysozoa</taxon>
        <taxon>Arthropoda</taxon>
        <taxon>Chelicerata</taxon>
        <taxon>Arachnida</taxon>
        <taxon>Araneae</taxon>
        <taxon>Araneomorphae</taxon>
        <taxon>Entelegynae</taxon>
        <taxon>Araneoidea</taxon>
        <taxon>Nephilidae</taxon>
        <taxon>Trichonephila</taxon>
        <taxon>Trichonephila inaurata</taxon>
    </lineage>
</organism>
<dbReference type="OrthoDB" id="10006939at2759"/>
<evidence type="ECO:0000313" key="2">
    <source>
        <dbReference type="Proteomes" id="UP000886998"/>
    </source>
</evidence>
<accession>A0A8X6YMF5</accession>
<name>A0A8X6YMF5_9ARAC</name>
<dbReference type="EMBL" id="BMAV01019318">
    <property type="protein sequence ID" value="GFY72269.1"/>
    <property type="molecule type" value="Genomic_DNA"/>
</dbReference>
<dbReference type="AlphaFoldDB" id="A0A8X6YMF5"/>